<accession>A0A0U1KW75</accession>
<gene>
    <name evidence="1" type="ORF">SpAn4DRAFT_3548</name>
</gene>
<evidence type="ECO:0000313" key="1">
    <source>
        <dbReference type="EMBL" id="CQR71682.1"/>
    </source>
</evidence>
<keyword evidence="2" id="KW-1185">Reference proteome</keyword>
<sequence>MPKISTYSFLDVSGNIVHPSVGAYNFTGEGIGEMTISMATDRTAHDVAADGTVMVSKLAGSNGSITIQAQQTSSLHNWLLLWYNYLYLADTDEWTKTAVLIRAPKMGKTHVGTGVSPQKIGDQPYQAQGQRVTWVLMCADLQNLPI</sequence>
<evidence type="ECO:0000313" key="2">
    <source>
        <dbReference type="Proteomes" id="UP000049855"/>
    </source>
</evidence>
<dbReference type="AlphaFoldDB" id="A0A0U1KW75"/>
<dbReference type="Pfam" id="PF11681">
    <property type="entry name" value="Phage_Tube_PhiTE"/>
    <property type="match status" value="1"/>
</dbReference>
<dbReference type="EMBL" id="CTRP01000005">
    <property type="protein sequence ID" value="CQR71682.1"/>
    <property type="molecule type" value="Genomic_DNA"/>
</dbReference>
<dbReference type="RefSeq" id="WP_021168768.1">
    <property type="nucleotide sequence ID" value="NZ_CTRP01000005.1"/>
</dbReference>
<organism evidence="1 2">
    <name type="scientific">Sporomusa ovata</name>
    <dbReference type="NCBI Taxonomy" id="2378"/>
    <lineage>
        <taxon>Bacteria</taxon>
        <taxon>Bacillati</taxon>
        <taxon>Bacillota</taxon>
        <taxon>Negativicutes</taxon>
        <taxon>Selenomonadales</taxon>
        <taxon>Sporomusaceae</taxon>
        <taxon>Sporomusa</taxon>
    </lineage>
</organism>
<protein>
    <recommendedName>
        <fullName evidence="3">Phage protein</fullName>
    </recommendedName>
</protein>
<reference evidence="2" key="1">
    <citation type="submission" date="2015-03" db="EMBL/GenBank/DDBJ databases">
        <authorList>
            <person name="Nijsse Bart"/>
        </authorList>
    </citation>
    <scope>NUCLEOTIDE SEQUENCE [LARGE SCALE GENOMIC DNA]</scope>
</reference>
<dbReference type="Proteomes" id="UP000049855">
    <property type="component" value="Unassembled WGS sequence"/>
</dbReference>
<evidence type="ECO:0008006" key="3">
    <source>
        <dbReference type="Google" id="ProtNLM"/>
    </source>
</evidence>
<name>A0A0U1KW75_9FIRM</name>
<proteinExistence type="predicted"/>
<dbReference type="InterPro" id="IPR021695">
    <property type="entry name" value="Phage_KPP10_Orf10"/>
</dbReference>